<keyword evidence="1" id="KW-0732">Signal</keyword>
<dbReference type="Proteomes" id="UP001597475">
    <property type="component" value="Unassembled WGS sequence"/>
</dbReference>
<name>A0ABW5P175_9DEIO</name>
<dbReference type="EMBL" id="JBHUMK010000022">
    <property type="protein sequence ID" value="MFD2608999.1"/>
    <property type="molecule type" value="Genomic_DNA"/>
</dbReference>
<proteinExistence type="predicted"/>
<dbReference type="RefSeq" id="WP_386844025.1">
    <property type="nucleotide sequence ID" value="NZ_JBHUMK010000022.1"/>
</dbReference>
<evidence type="ECO:0000313" key="3">
    <source>
        <dbReference type="Proteomes" id="UP001597475"/>
    </source>
</evidence>
<comment type="caution">
    <text evidence="2">The sequence shown here is derived from an EMBL/GenBank/DDBJ whole genome shotgun (WGS) entry which is preliminary data.</text>
</comment>
<feature type="signal peptide" evidence="1">
    <location>
        <begin position="1"/>
        <end position="26"/>
    </location>
</feature>
<evidence type="ECO:0000313" key="2">
    <source>
        <dbReference type="EMBL" id="MFD2608999.1"/>
    </source>
</evidence>
<evidence type="ECO:0008006" key="4">
    <source>
        <dbReference type="Google" id="ProtNLM"/>
    </source>
</evidence>
<protein>
    <recommendedName>
        <fullName evidence="4">Lipoprotein</fullName>
    </recommendedName>
</protein>
<evidence type="ECO:0000256" key="1">
    <source>
        <dbReference type="SAM" id="SignalP"/>
    </source>
</evidence>
<keyword evidence="3" id="KW-1185">Reference proteome</keyword>
<gene>
    <name evidence="2" type="ORF">ACFSR9_06020</name>
</gene>
<sequence length="170" mass="18509">MRSFRLSLLAAAAALGLGSCSLVNRAQPTTFGPDQTWNVQGKDGETLVYATVNTRSFSEFSMDRPELTGPQAKVRVRSNIEPLLSVRLLFPGATPMIVQEVQTTRTDFTWNGGVAGRLYRCRVTPRAGQQDEWLIGELTRVDQGQDTALGGCTIQLTKAAPPAPPKKSLF</sequence>
<organism evidence="2 3">
    <name type="scientific">Deinococcus taklimakanensis</name>
    <dbReference type="NCBI Taxonomy" id="536443"/>
    <lineage>
        <taxon>Bacteria</taxon>
        <taxon>Thermotogati</taxon>
        <taxon>Deinococcota</taxon>
        <taxon>Deinococci</taxon>
        <taxon>Deinococcales</taxon>
        <taxon>Deinococcaceae</taxon>
        <taxon>Deinococcus</taxon>
    </lineage>
</organism>
<reference evidence="3" key="1">
    <citation type="journal article" date="2019" name="Int. J. Syst. Evol. Microbiol.">
        <title>The Global Catalogue of Microorganisms (GCM) 10K type strain sequencing project: providing services to taxonomists for standard genome sequencing and annotation.</title>
        <authorList>
            <consortium name="The Broad Institute Genomics Platform"/>
            <consortium name="The Broad Institute Genome Sequencing Center for Infectious Disease"/>
            <person name="Wu L."/>
            <person name="Ma J."/>
        </authorList>
    </citation>
    <scope>NUCLEOTIDE SEQUENCE [LARGE SCALE GENOMIC DNA]</scope>
    <source>
        <strain evidence="3">KCTC 33842</strain>
    </source>
</reference>
<dbReference type="PROSITE" id="PS51257">
    <property type="entry name" value="PROKAR_LIPOPROTEIN"/>
    <property type="match status" value="1"/>
</dbReference>
<accession>A0ABW5P175</accession>
<feature type="chain" id="PRO_5046008763" description="Lipoprotein" evidence="1">
    <location>
        <begin position="27"/>
        <end position="170"/>
    </location>
</feature>